<evidence type="ECO:0000313" key="16">
    <source>
        <dbReference type="EMBL" id="MBT0662674.1"/>
    </source>
</evidence>
<evidence type="ECO:0000256" key="8">
    <source>
        <dbReference type="ARBA" id="ARBA00022777"/>
    </source>
</evidence>
<dbReference type="SUPFAM" id="SSF55874">
    <property type="entry name" value="ATPase domain of HSP90 chaperone/DNA topoisomerase II/histidine kinase"/>
    <property type="match status" value="1"/>
</dbReference>
<dbReference type="SUPFAM" id="SSF47384">
    <property type="entry name" value="Homodimeric domain of signal transducing histidine kinase"/>
    <property type="match status" value="1"/>
</dbReference>
<dbReference type="Pfam" id="PF01627">
    <property type="entry name" value="Hpt"/>
    <property type="match status" value="1"/>
</dbReference>
<keyword evidence="6" id="KW-0808">Transferase</keyword>
<dbReference type="SMART" id="SM00073">
    <property type="entry name" value="HPT"/>
    <property type="match status" value="1"/>
</dbReference>
<gene>
    <name evidence="16" type="ORF">KI809_00020</name>
</gene>
<evidence type="ECO:0000256" key="4">
    <source>
        <dbReference type="ARBA" id="ARBA00022500"/>
    </source>
</evidence>
<dbReference type="SMART" id="SM01231">
    <property type="entry name" value="H-kinase_dim"/>
    <property type="match status" value="1"/>
</dbReference>
<organism evidence="16 17">
    <name type="scientific">Geoanaerobacter pelophilus</name>
    <dbReference type="NCBI Taxonomy" id="60036"/>
    <lineage>
        <taxon>Bacteria</taxon>
        <taxon>Pseudomonadati</taxon>
        <taxon>Thermodesulfobacteriota</taxon>
        <taxon>Desulfuromonadia</taxon>
        <taxon>Geobacterales</taxon>
        <taxon>Geobacteraceae</taxon>
        <taxon>Geoanaerobacter</taxon>
    </lineage>
</organism>
<dbReference type="FunFam" id="2.30.30.40:FF:000048">
    <property type="entry name" value="Chemotaxis protein CheA, putative"/>
    <property type="match status" value="1"/>
</dbReference>
<dbReference type="PANTHER" id="PTHR43395">
    <property type="entry name" value="SENSOR HISTIDINE KINASE CHEA"/>
    <property type="match status" value="1"/>
</dbReference>
<dbReference type="PANTHER" id="PTHR43395:SF10">
    <property type="entry name" value="CHEMOTAXIS PROTEIN CHEA"/>
    <property type="match status" value="1"/>
</dbReference>
<comment type="function">
    <text evidence="11">Involved in the transmission of sensory signals from the chemoreceptors to the flagellar motors. CheA is autophosphorylated; it can transfer its phosphate group to either CheB or CheY.</text>
</comment>
<comment type="catalytic activity">
    <reaction evidence="1">
        <text>ATP + protein L-histidine = ADP + protein N-phospho-L-histidine.</text>
        <dbReference type="EC" id="2.7.13.3"/>
    </reaction>
</comment>
<dbReference type="InterPro" id="IPR037257">
    <property type="entry name" value="T2SS_E_N_sf"/>
</dbReference>
<sequence length="701" mass="76282">MIDAHRQAFKEEAYELVAELETSLLALEEVPDDKETIGRVFRAMHTIKGSGAMFGFEDIATFTHEVETVFDLVRNDKIPVTKQLINLTLSARDQIKSMLDASDSGYPVDDAEAAAIILELKKLLPQSSGVSEPVNVASSKASSIPEGRPVTYRIRFKPAPEIFMTGTDPVKLIAELAALGTCRPIAQLSGIPALEEMQPDNCYVYWDIILTTSRGKDAIEDVFIFVADDCELSYEVIDDGSAEIEDDYKKLGEILVERGDISREDMDNILSLQKRFGELAVATGLAKPDDVQAALVEQQHVKEVRQERQVQQTDAGTSIRVPADKLDALVNLVGELVTVQARLSQTAVSKRDPELVNIAEEVERLSAELRDNALNIRMLPIGTTFSKFKRLVRDLSNELGKEIEMTTEGAETELDKTVIERLNDPLVHLIRNSIDHGIEGPEERVAAGKPRQGTVHLSAVHSGDSVLISITDDGAGLDRDAIRTKAVERGLIQASAELSDKEIYAQIFAPGFSTAKKVTSVSGRGVGMDVVKRAIDALRGTIDISSTRGVGSKITVKIPLTLAIIESLLVKIGADCFVLPLSLVNECIELTSEQSAVSNGRNLANVRGHMVPYVPLREHFKITGAPPAFQQIVITEVDGFRVGFVVDNVIGEHQTVIKSLGRAYKNVEGVSGATILGDGSVALILDIPHLMRGAELAERAV</sequence>
<reference evidence="16 17" key="1">
    <citation type="submission" date="2021-05" db="EMBL/GenBank/DDBJ databases">
        <title>The draft genome of Geobacter pelophilus DSM 12255.</title>
        <authorList>
            <person name="Xu Z."/>
            <person name="Masuda Y."/>
            <person name="Itoh H."/>
            <person name="Senoo K."/>
        </authorList>
    </citation>
    <scope>NUCLEOTIDE SEQUENCE [LARGE SCALE GENOMIC DNA]</scope>
    <source>
        <strain evidence="16 17">DSM 12255</strain>
    </source>
</reference>
<dbReference type="InterPro" id="IPR036097">
    <property type="entry name" value="HisK_dim/P_sf"/>
</dbReference>
<dbReference type="AlphaFoldDB" id="A0AAW4KVI4"/>
<dbReference type="Gene3D" id="2.30.30.40">
    <property type="entry name" value="SH3 Domains"/>
    <property type="match status" value="1"/>
</dbReference>
<dbReference type="InterPro" id="IPR002545">
    <property type="entry name" value="CheW-lke_dom"/>
</dbReference>
<dbReference type="Gene3D" id="1.20.120.160">
    <property type="entry name" value="HPT domain"/>
    <property type="match status" value="1"/>
</dbReference>
<evidence type="ECO:0000256" key="11">
    <source>
        <dbReference type="ARBA" id="ARBA00035100"/>
    </source>
</evidence>
<dbReference type="InterPro" id="IPR004358">
    <property type="entry name" value="Sig_transdc_His_kin-like_C"/>
</dbReference>
<dbReference type="Pfam" id="PF02895">
    <property type="entry name" value="H-kinase_dim"/>
    <property type="match status" value="1"/>
</dbReference>
<dbReference type="FunFam" id="1.20.120.160:FF:000008">
    <property type="entry name" value="Chemotaxis sensor histidine kinase CheA"/>
    <property type="match status" value="1"/>
</dbReference>
<dbReference type="EMBL" id="JAHCVJ010000001">
    <property type="protein sequence ID" value="MBT0662674.1"/>
    <property type="molecule type" value="Genomic_DNA"/>
</dbReference>
<keyword evidence="4" id="KW-0145">Chemotaxis</keyword>
<dbReference type="SUPFAM" id="SSF160246">
    <property type="entry name" value="EspE N-terminal domain-like"/>
    <property type="match status" value="1"/>
</dbReference>
<evidence type="ECO:0000256" key="3">
    <source>
        <dbReference type="ARBA" id="ARBA00021495"/>
    </source>
</evidence>
<feature type="modified residue" description="Phosphohistidine" evidence="12">
    <location>
        <position position="45"/>
    </location>
</feature>
<feature type="domain" description="HPt" evidence="15">
    <location>
        <begin position="1"/>
        <end position="102"/>
    </location>
</feature>
<keyword evidence="9" id="KW-0067">ATP-binding</keyword>
<dbReference type="PRINTS" id="PR00344">
    <property type="entry name" value="BCTRLSENSOR"/>
</dbReference>
<dbReference type="CDD" id="cd00088">
    <property type="entry name" value="HPT"/>
    <property type="match status" value="1"/>
</dbReference>
<name>A0AAW4KVI4_9BACT</name>
<protein>
    <recommendedName>
        <fullName evidence="3">Chemotaxis protein CheA</fullName>
        <ecNumber evidence="2">2.7.13.3</ecNumber>
    </recommendedName>
</protein>
<dbReference type="PROSITE" id="PS50109">
    <property type="entry name" value="HIS_KIN"/>
    <property type="match status" value="1"/>
</dbReference>
<dbReference type="InterPro" id="IPR036890">
    <property type="entry name" value="HATPase_C_sf"/>
</dbReference>
<evidence type="ECO:0000256" key="6">
    <source>
        <dbReference type="ARBA" id="ARBA00022679"/>
    </source>
</evidence>
<evidence type="ECO:0000259" key="14">
    <source>
        <dbReference type="PROSITE" id="PS50851"/>
    </source>
</evidence>
<dbReference type="SUPFAM" id="SSF47226">
    <property type="entry name" value="Histidine-containing phosphotransfer domain, HPT domain"/>
    <property type="match status" value="1"/>
</dbReference>
<evidence type="ECO:0000256" key="9">
    <source>
        <dbReference type="ARBA" id="ARBA00022840"/>
    </source>
</evidence>
<dbReference type="InterPro" id="IPR036641">
    <property type="entry name" value="HPT_dom_sf"/>
</dbReference>
<dbReference type="InterPro" id="IPR036061">
    <property type="entry name" value="CheW-like_dom_sf"/>
</dbReference>
<dbReference type="GO" id="GO:0005524">
    <property type="term" value="F:ATP binding"/>
    <property type="evidence" value="ECO:0007669"/>
    <property type="project" value="UniProtKB-KW"/>
</dbReference>
<evidence type="ECO:0000256" key="5">
    <source>
        <dbReference type="ARBA" id="ARBA00022553"/>
    </source>
</evidence>
<keyword evidence="5 12" id="KW-0597">Phosphoprotein</keyword>
<evidence type="ECO:0000256" key="12">
    <source>
        <dbReference type="PROSITE-ProRule" id="PRU00110"/>
    </source>
</evidence>
<dbReference type="FunFam" id="3.30.565.10:FF:000016">
    <property type="entry name" value="Chemotaxis protein CheA, putative"/>
    <property type="match status" value="1"/>
</dbReference>
<dbReference type="Gene3D" id="1.10.287.560">
    <property type="entry name" value="Histidine kinase CheA-like, homodimeric domain"/>
    <property type="match status" value="1"/>
</dbReference>
<evidence type="ECO:0000256" key="10">
    <source>
        <dbReference type="ARBA" id="ARBA00023012"/>
    </source>
</evidence>
<dbReference type="SUPFAM" id="SSF50341">
    <property type="entry name" value="CheW-like"/>
    <property type="match status" value="1"/>
</dbReference>
<feature type="domain" description="Histidine kinase" evidence="13">
    <location>
        <begin position="314"/>
        <end position="562"/>
    </location>
</feature>
<evidence type="ECO:0000259" key="13">
    <source>
        <dbReference type="PROSITE" id="PS50109"/>
    </source>
</evidence>
<dbReference type="RefSeq" id="WP_214169477.1">
    <property type="nucleotide sequence ID" value="NZ_JAHCVJ010000001.1"/>
</dbReference>
<evidence type="ECO:0000313" key="17">
    <source>
        <dbReference type="Proteomes" id="UP000811899"/>
    </source>
</evidence>
<dbReference type="PROSITE" id="PS50851">
    <property type="entry name" value="CHEW"/>
    <property type="match status" value="1"/>
</dbReference>
<dbReference type="InterPro" id="IPR003594">
    <property type="entry name" value="HATPase_dom"/>
</dbReference>
<feature type="domain" description="CheW-like" evidence="14">
    <location>
        <begin position="564"/>
        <end position="696"/>
    </location>
</feature>
<evidence type="ECO:0000256" key="2">
    <source>
        <dbReference type="ARBA" id="ARBA00012438"/>
    </source>
</evidence>
<dbReference type="CDD" id="cd00731">
    <property type="entry name" value="CheA_reg"/>
    <property type="match status" value="1"/>
</dbReference>
<keyword evidence="7" id="KW-0547">Nucleotide-binding</keyword>
<dbReference type="Pfam" id="PF02518">
    <property type="entry name" value="HATPase_c"/>
    <property type="match status" value="1"/>
</dbReference>
<evidence type="ECO:0000259" key="15">
    <source>
        <dbReference type="PROSITE" id="PS50894"/>
    </source>
</evidence>
<dbReference type="Proteomes" id="UP000811899">
    <property type="component" value="Unassembled WGS sequence"/>
</dbReference>
<dbReference type="Pfam" id="PF01584">
    <property type="entry name" value="CheW"/>
    <property type="match status" value="1"/>
</dbReference>
<dbReference type="Gene3D" id="3.30.565.10">
    <property type="entry name" value="Histidine kinase-like ATPase, C-terminal domain"/>
    <property type="match status" value="1"/>
</dbReference>
<dbReference type="InterPro" id="IPR051315">
    <property type="entry name" value="Bact_Chemotaxis_CheA"/>
</dbReference>
<dbReference type="EC" id="2.7.13.3" evidence="2"/>
<keyword evidence="10" id="KW-0902">Two-component regulatory system</keyword>
<dbReference type="CDD" id="cd16916">
    <property type="entry name" value="HATPase_CheA-like"/>
    <property type="match status" value="1"/>
</dbReference>
<dbReference type="PROSITE" id="PS50894">
    <property type="entry name" value="HPT"/>
    <property type="match status" value="1"/>
</dbReference>
<proteinExistence type="predicted"/>
<evidence type="ECO:0000256" key="1">
    <source>
        <dbReference type="ARBA" id="ARBA00000085"/>
    </source>
</evidence>
<accession>A0AAW4KVI4</accession>
<dbReference type="SMART" id="SM00387">
    <property type="entry name" value="HATPase_c"/>
    <property type="match status" value="1"/>
</dbReference>
<dbReference type="InterPro" id="IPR037006">
    <property type="entry name" value="CheA-like_homodim_sf"/>
</dbReference>
<evidence type="ECO:0000256" key="7">
    <source>
        <dbReference type="ARBA" id="ARBA00022741"/>
    </source>
</evidence>
<dbReference type="GO" id="GO:0000155">
    <property type="term" value="F:phosphorelay sensor kinase activity"/>
    <property type="evidence" value="ECO:0007669"/>
    <property type="project" value="InterPro"/>
</dbReference>
<keyword evidence="17" id="KW-1185">Reference proteome</keyword>
<dbReference type="InterPro" id="IPR004105">
    <property type="entry name" value="CheA-like_dim"/>
</dbReference>
<dbReference type="GO" id="GO:0006935">
    <property type="term" value="P:chemotaxis"/>
    <property type="evidence" value="ECO:0007669"/>
    <property type="project" value="UniProtKB-KW"/>
</dbReference>
<dbReference type="InterPro" id="IPR008207">
    <property type="entry name" value="Sig_transdc_His_kin_Hpt_dom"/>
</dbReference>
<comment type="caution">
    <text evidence="16">The sequence shown here is derived from an EMBL/GenBank/DDBJ whole genome shotgun (WGS) entry which is preliminary data.</text>
</comment>
<dbReference type="InterPro" id="IPR005467">
    <property type="entry name" value="His_kinase_dom"/>
</dbReference>
<dbReference type="GO" id="GO:0005737">
    <property type="term" value="C:cytoplasm"/>
    <property type="evidence" value="ECO:0007669"/>
    <property type="project" value="InterPro"/>
</dbReference>
<keyword evidence="8" id="KW-0418">Kinase</keyword>
<dbReference type="SMART" id="SM00260">
    <property type="entry name" value="CheW"/>
    <property type="match status" value="1"/>
</dbReference>